<dbReference type="EMBL" id="LAZR01022895">
    <property type="protein sequence ID" value="KKL80294.1"/>
    <property type="molecule type" value="Genomic_DNA"/>
</dbReference>
<proteinExistence type="predicted"/>
<accession>A0A0F9F1U9</accession>
<sequence length="49" mass="5689">MLRGILLPGAEIREEPIYHEGVLIGYRRFEVGTGLFGADRFIGYRWLSY</sequence>
<name>A0A0F9F1U9_9ZZZZ</name>
<comment type="caution">
    <text evidence="1">The sequence shown here is derived from an EMBL/GenBank/DDBJ whole genome shotgun (WGS) entry which is preliminary data.</text>
</comment>
<reference evidence="1" key="1">
    <citation type="journal article" date="2015" name="Nature">
        <title>Complex archaea that bridge the gap between prokaryotes and eukaryotes.</title>
        <authorList>
            <person name="Spang A."/>
            <person name="Saw J.H."/>
            <person name="Jorgensen S.L."/>
            <person name="Zaremba-Niedzwiedzka K."/>
            <person name="Martijn J."/>
            <person name="Lind A.E."/>
            <person name="van Eijk R."/>
            <person name="Schleper C."/>
            <person name="Guy L."/>
            <person name="Ettema T.J."/>
        </authorList>
    </citation>
    <scope>NUCLEOTIDE SEQUENCE</scope>
</reference>
<organism evidence="1">
    <name type="scientific">marine sediment metagenome</name>
    <dbReference type="NCBI Taxonomy" id="412755"/>
    <lineage>
        <taxon>unclassified sequences</taxon>
        <taxon>metagenomes</taxon>
        <taxon>ecological metagenomes</taxon>
    </lineage>
</organism>
<evidence type="ECO:0000313" key="1">
    <source>
        <dbReference type="EMBL" id="KKL80294.1"/>
    </source>
</evidence>
<dbReference type="AlphaFoldDB" id="A0A0F9F1U9"/>
<protein>
    <submittedName>
        <fullName evidence="1">Uncharacterized protein</fullName>
    </submittedName>
</protein>
<gene>
    <name evidence="1" type="ORF">LCGC14_2006150</name>
</gene>